<name>A0A2U1K6R9_9BACI</name>
<dbReference type="EMBL" id="QCZG01000002">
    <property type="protein sequence ID" value="PWA13220.1"/>
    <property type="molecule type" value="Genomic_DNA"/>
</dbReference>
<keyword evidence="1" id="KW-0175">Coiled coil</keyword>
<gene>
    <name evidence="3" type="ORF">DCC39_01875</name>
</gene>
<comment type="caution">
    <text evidence="3">The sequence shown here is derived from an EMBL/GenBank/DDBJ whole genome shotgun (WGS) entry which is preliminary data.</text>
</comment>
<keyword evidence="4" id="KW-1185">Reference proteome</keyword>
<dbReference type="Proteomes" id="UP000245998">
    <property type="component" value="Unassembled WGS sequence"/>
</dbReference>
<feature type="transmembrane region" description="Helical" evidence="2">
    <location>
        <begin position="6"/>
        <end position="24"/>
    </location>
</feature>
<protein>
    <submittedName>
        <fullName evidence="3">Stage III sporulation protein SpoAB</fullName>
    </submittedName>
</protein>
<dbReference type="AlphaFoldDB" id="A0A2U1K6R9"/>
<accession>A0A2U1K6R9</accession>
<evidence type="ECO:0000313" key="3">
    <source>
        <dbReference type="EMBL" id="PWA13220.1"/>
    </source>
</evidence>
<dbReference type="PIRSF" id="PIRSF021435">
    <property type="entry name" value="SpoIIIAB"/>
    <property type="match status" value="1"/>
</dbReference>
<keyword evidence="2" id="KW-0812">Transmembrane</keyword>
<dbReference type="NCBIfam" id="TIGR02833">
    <property type="entry name" value="spore_III_AB"/>
    <property type="match status" value="1"/>
</dbReference>
<dbReference type="OrthoDB" id="1957909at2"/>
<keyword evidence="2" id="KW-0472">Membrane</keyword>
<evidence type="ECO:0000256" key="2">
    <source>
        <dbReference type="SAM" id="Phobius"/>
    </source>
</evidence>
<keyword evidence="2" id="KW-1133">Transmembrane helix</keyword>
<proteinExistence type="predicted"/>
<sequence length="170" mass="19248">MKWFGAILIIAATTWIGFVAAKRLRERTSQLRQIKVALQSLEAEIVYGLTPLTEAAAKVADHVAEPVSTFFRTFGEILLEGQKGVSESWNESLNKTKQATCLEKSEIEILKQFGATLGQHDREHQQKQIKLTLLHLEREEAEAREEQLRYEKMMKSLGFLAGLLVVILLL</sequence>
<reference evidence="3 4" key="1">
    <citation type="submission" date="2018-04" db="EMBL/GenBank/DDBJ databases">
        <title>Camelliibacillus theae gen. nov., sp. nov., isolated from Pu'er tea.</title>
        <authorList>
            <person name="Niu L."/>
        </authorList>
    </citation>
    <scope>NUCLEOTIDE SEQUENCE [LARGE SCALE GENOMIC DNA]</scope>
    <source>
        <strain evidence="3 4">T8</strain>
    </source>
</reference>
<evidence type="ECO:0000313" key="4">
    <source>
        <dbReference type="Proteomes" id="UP000245998"/>
    </source>
</evidence>
<dbReference type="RefSeq" id="WP_116553181.1">
    <property type="nucleotide sequence ID" value="NZ_QCZG01000002.1"/>
</dbReference>
<feature type="coiled-coil region" evidence="1">
    <location>
        <begin position="126"/>
        <end position="156"/>
    </location>
</feature>
<evidence type="ECO:0000256" key="1">
    <source>
        <dbReference type="SAM" id="Coils"/>
    </source>
</evidence>
<dbReference type="InterPro" id="IPR014198">
    <property type="entry name" value="Spore_III_AB"/>
</dbReference>
<dbReference type="Pfam" id="PF09548">
    <property type="entry name" value="Spore_III_AB"/>
    <property type="match status" value="1"/>
</dbReference>
<organism evidence="3 4">
    <name type="scientific">Pueribacillus theae</name>
    <dbReference type="NCBI Taxonomy" id="2171751"/>
    <lineage>
        <taxon>Bacteria</taxon>
        <taxon>Bacillati</taxon>
        <taxon>Bacillota</taxon>
        <taxon>Bacilli</taxon>
        <taxon>Bacillales</taxon>
        <taxon>Bacillaceae</taxon>
        <taxon>Pueribacillus</taxon>
    </lineage>
</organism>